<dbReference type="InterPro" id="IPR045853">
    <property type="entry name" value="Pep_chain_release_fac_I_sf"/>
</dbReference>
<dbReference type="PANTHER" id="PTHR46203:SF1">
    <property type="entry name" value="MITOCHONDRIAL TRANSLATION RELEASE FACTOR IN RESCUE"/>
    <property type="match status" value="1"/>
</dbReference>
<dbReference type="SUPFAM" id="SSF75620">
    <property type="entry name" value="Release factor"/>
    <property type="match status" value="1"/>
</dbReference>
<protein>
    <submittedName>
        <fullName evidence="5">Peptide chain release factor-like protein</fullName>
    </submittedName>
</protein>
<sequence length="129" mass="14967">MTNFAVSEEKNRWLRERMAAVGLREEDMEERFVRSSGAGGQHVNKTATCIWLRHRPTGLEVKCMAERSQSLNRFLARREMAEKLAAFNGLPTTKDDKADKLRRQKARRKRKATTKYTKPEIDKDSQESP</sequence>
<dbReference type="InterPro" id="IPR000352">
    <property type="entry name" value="Pep_chain_release_fac_I"/>
</dbReference>
<evidence type="ECO:0000259" key="4">
    <source>
        <dbReference type="Pfam" id="PF00472"/>
    </source>
</evidence>
<evidence type="ECO:0000313" key="5">
    <source>
        <dbReference type="EMBL" id="MBT0652726.1"/>
    </source>
</evidence>
<organism evidence="5 6">
    <name type="scientific">Geomobilimonas luticola</name>
    <dbReference type="NCBI Taxonomy" id="1114878"/>
    <lineage>
        <taxon>Bacteria</taxon>
        <taxon>Pseudomonadati</taxon>
        <taxon>Thermodesulfobacteriota</taxon>
        <taxon>Desulfuromonadia</taxon>
        <taxon>Geobacterales</taxon>
        <taxon>Geobacteraceae</taxon>
        <taxon>Geomobilimonas</taxon>
    </lineage>
</organism>
<dbReference type="Gene3D" id="3.30.160.20">
    <property type="match status" value="1"/>
</dbReference>
<feature type="compositionally biased region" description="Basic and acidic residues" evidence="3">
    <location>
        <begin position="117"/>
        <end position="129"/>
    </location>
</feature>
<dbReference type="PANTHER" id="PTHR46203">
    <property type="entry name" value="PROBABLE PEPTIDE CHAIN RELEASE FACTOR C12ORF65"/>
    <property type="match status" value="1"/>
</dbReference>
<evidence type="ECO:0000256" key="1">
    <source>
        <dbReference type="ARBA" id="ARBA00010835"/>
    </source>
</evidence>
<gene>
    <name evidence="5" type="ORF">KI810_06640</name>
</gene>
<feature type="region of interest" description="Disordered" evidence="3">
    <location>
        <begin position="88"/>
        <end position="129"/>
    </location>
</feature>
<dbReference type="EMBL" id="JAHCVK010000001">
    <property type="protein sequence ID" value="MBT0652726.1"/>
    <property type="molecule type" value="Genomic_DNA"/>
</dbReference>
<evidence type="ECO:0000256" key="3">
    <source>
        <dbReference type="SAM" id="MobiDB-lite"/>
    </source>
</evidence>
<dbReference type="Proteomes" id="UP000756860">
    <property type="component" value="Unassembled WGS sequence"/>
</dbReference>
<feature type="domain" description="Prokaryotic-type class I peptide chain release factors" evidence="4">
    <location>
        <begin position="21"/>
        <end position="111"/>
    </location>
</feature>
<feature type="compositionally biased region" description="Basic residues" evidence="3">
    <location>
        <begin position="102"/>
        <end position="113"/>
    </location>
</feature>
<proteinExistence type="inferred from homology"/>
<evidence type="ECO:0000256" key="2">
    <source>
        <dbReference type="ARBA" id="ARBA00022946"/>
    </source>
</evidence>
<comment type="caution">
    <text evidence="5">The sequence shown here is derived from an EMBL/GenBank/DDBJ whole genome shotgun (WGS) entry which is preliminary data.</text>
</comment>
<dbReference type="Pfam" id="PF00472">
    <property type="entry name" value="RF-1"/>
    <property type="match status" value="1"/>
</dbReference>
<keyword evidence="6" id="KW-1185">Reference proteome</keyword>
<name>A0ABS5SDP2_9BACT</name>
<dbReference type="InterPro" id="IPR052405">
    <property type="entry name" value="Mito_Transl_Release_Factor"/>
</dbReference>
<keyword evidence="2" id="KW-0809">Transit peptide</keyword>
<dbReference type="RefSeq" id="WP_214174645.1">
    <property type="nucleotide sequence ID" value="NZ_JAHCVK010000001.1"/>
</dbReference>
<evidence type="ECO:0000313" key="6">
    <source>
        <dbReference type="Proteomes" id="UP000756860"/>
    </source>
</evidence>
<comment type="similarity">
    <text evidence="1">Belongs to the prokaryotic/mitochondrial release factor family.</text>
</comment>
<accession>A0ABS5SDP2</accession>
<reference evidence="5 6" key="1">
    <citation type="submission" date="2021-05" db="EMBL/GenBank/DDBJ databases">
        <title>The draft genome of Geobacter luticola JCM 17780.</title>
        <authorList>
            <person name="Xu Z."/>
            <person name="Masuda Y."/>
            <person name="Itoh H."/>
            <person name="Senoo K."/>
        </authorList>
    </citation>
    <scope>NUCLEOTIDE SEQUENCE [LARGE SCALE GENOMIC DNA]</scope>
    <source>
        <strain evidence="5 6">JCM 17780</strain>
    </source>
</reference>